<name>A0A8U0A1G9_9EURY</name>
<dbReference type="AlphaFoldDB" id="A0A8U0A1G9"/>
<dbReference type="EMBL" id="CP096019">
    <property type="protein sequence ID" value="UPM42288.1"/>
    <property type="molecule type" value="Genomic_DNA"/>
</dbReference>
<evidence type="ECO:0000313" key="3">
    <source>
        <dbReference type="Proteomes" id="UP000831768"/>
    </source>
</evidence>
<feature type="transmembrane region" description="Helical" evidence="1">
    <location>
        <begin position="31"/>
        <end position="60"/>
    </location>
</feature>
<keyword evidence="3" id="KW-1185">Reference proteome</keyword>
<dbReference type="Proteomes" id="UP000831768">
    <property type="component" value="Chromosome"/>
</dbReference>
<dbReference type="GeneID" id="71928381"/>
<keyword evidence="1" id="KW-0472">Membrane</keyword>
<dbReference type="KEGG" id="haad:MW046_10000"/>
<organism evidence="2 3">
    <name type="scientific">Halocatena salina</name>
    <dbReference type="NCBI Taxonomy" id="2934340"/>
    <lineage>
        <taxon>Archaea</taxon>
        <taxon>Methanobacteriati</taxon>
        <taxon>Methanobacteriota</taxon>
        <taxon>Stenosarchaea group</taxon>
        <taxon>Halobacteria</taxon>
        <taxon>Halobacteriales</taxon>
        <taxon>Natronomonadaceae</taxon>
        <taxon>Halocatena</taxon>
    </lineage>
</organism>
<dbReference type="RefSeq" id="WP_247992963.1">
    <property type="nucleotide sequence ID" value="NZ_CP096019.1"/>
</dbReference>
<proteinExistence type="predicted"/>
<protein>
    <submittedName>
        <fullName evidence="2">Uncharacterized protein</fullName>
    </submittedName>
</protein>
<evidence type="ECO:0000256" key="1">
    <source>
        <dbReference type="SAM" id="Phobius"/>
    </source>
</evidence>
<gene>
    <name evidence="2" type="ORF">MW046_10000</name>
</gene>
<keyword evidence="1" id="KW-0812">Transmembrane</keyword>
<evidence type="ECO:0000313" key="2">
    <source>
        <dbReference type="EMBL" id="UPM42288.1"/>
    </source>
</evidence>
<dbReference type="InterPro" id="IPR058337">
    <property type="entry name" value="DUF8024"/>
</dbReference>
<reference evidence="2" key="1">
    <citation type="submission" date="2022-04" db="EMBL/GenBank/DDBJ databases">
        <title>Halocatena sp. nov., isolated from a salt lake.</title>
        <authorList>
            <person name="Cui H.-L."/>
        </authorList>
    </citation>
    <scope>NUCLEOTIDE SEQUENCE</scope>
    <source>
        <strain evidence="2">AD-1</strain>
    </source>
</reference>
<dbReference type="Pfam" id="PF26067">
    <property type="entry name" value="DUF8024"/>
    <property type="match status" value="1"/>
</dbReference>
<accession>A0A8U0A1G9</accession>
<keyword evidence="1" id="KW-1133">Transmembrane helix</keyword>
<sequence length="70" mass="7359">MARILPELLESIPEMVQAFATILEASVPQAVLVLCGAVLIGFSVLIMGYLTAGAIVSPVVSASPRGREYQ</sequence>